<dbReference type="Pfam" id="PF14743">
    <property type="entry name" value="DNA_ligase_OB_2"/>
    <property type="match status" value="1"/>
</dbReference>
<dbReference type="CDD" id="cd07896">
    <property type="entry name" value="Adenylation_kDNA_ligase_like"/>
    <property type="match status" value="1"/>
</dbReference>
<proteinExistence type="predicted"/>
<dbReference type="Proteomes" id="UP000016926">
    <property type="component" value="Unassembled WGS sequence"/>
</dbReference>
<dbReference type="PANTHER" id="PTHR47810">
    <property type="entry name" value="DNA LIGASE"/>
    <property type="match status" value="1"/>
</dbReference>
<keyword evidence="5" id="KW-0234">DNA repair</keyword>
<dbReference type="PROSITE" id="PS50160">
    <property type="entry name" value="DNA_LIGASE_A3"/>
    <property type="match status" value="1"/>
</dbReference>
<dbReference type="OrthoDB" id="411785at2759"/>
<protein>
    <submittedName>
        <fullName evidence="8">DNA ligase</fullName>
    </submittedName>
</protein>
<keyword evidence="4" id="KW-0227">DNA damage</keyword>
<evidence type="ECO:0000256" key="4">
    <source>
        <dbReference type="ARBA" id="ARBA00022763"/>
    </source>
</evidence>
<comment type="cofactor">
    <cofactor evidence="1">
        <name>a divalent metal cation</name>
        <dbReference type="ChEBI" id="CHEBI:60240"/>
    </cofactor>
</comment>
<dbReference type="GO" id="GO:0003910">
    <property type="term" value="F:DNA ligase (ATP) activity"/>
    <property type="evidence" value="ECO:0007669"/>
    <property type="project" value="InterPro"/>
</dbReference>
<dbReference type="InterPro" id="IPR050326">
    <property type="entry name" value="NAD_dep_DNA_ligaseB"/>
</dbReference>
<dbReference type="EMBL" id="KB722655">
    <property type="protein sequence ID" value="EMS21572.1"/>
    <property type="molecule type" value="Genomic_DNA"/>
</dbReference>
<dbReference type="HOGENOM" id="CLU_021047_2_0_1"/>
<dbReference type="Gene3D" id="3.30.1490.70">
    <property type="match status" value="1"/>
</dbReference>
<dbReference type="Gene3D" id="2.40.50.140">
    <property type="entry name" value="Nucleic acid-binding proteins"/>
    <property type="match status" value="1"/>
</dbReference>
<evidence type="ECO:0000256" key="5">
    <source>
        <dbReference type="ARBA" id="ARBA00023204"/>
    </source>
</evidence>
<dbReference type="RefSeq" id="XP_016272691.1">
    <property type="nucleotide sequence ID" value="XM_016415313.1"/>
</dbReference>
<evidence type="ECO:0000313" key="9">
    <source>
        <dbReference type="Proteomes" id="UP000016926"/>
    </source>
</evidence>
<evidence type="ECO:0000256" key="6">
    <source>
        <dbReference type="SAM" id="MobiDB-lite"/>
    </source>
</evidence>
<evidence type="ECO:0000313" key="8">
    <source>
        <dbReference type="EMBL" id="EMS21572.1"/>
    </source>
</evidence>
<dbReference type="InterPro" id="IPR016059">
    <property type="entry name" value="DNA_ligase_ATP-dep_CS"/>
</dbReference>
<dbReference type="eggNOG" id="ENOG502QTYC">
    <property type="taxonomic scope" value="Eukaryota"/>
</dbReference>
<organism evidence="8 9">
    <name type="scientific">Rhodotorula toruloides (strain NP11)</name>
    <name type="common">Yeast</name>
    <name type="synonym">Rhodosporidium toruloides</name>
    <dbReference type="NCBI Taxonomy" id="1130832"/>
    <lineage>
        <taxon>Eukaryota</taxon>
        <taxon>Fungi</taxon>
        <taxon>Dikarya</taxon>
        <taxon>Basidiomycota</taxon>
        <taxon>Pucciniomycotina</taxon>
        <taxon>Microbotryomycetes</taxon>
        <taxon>Sporidiobolales</taxon>
        <taxon>Sporidiobolaceae</taxon>
        <taxon>Rhodotorula</taxon>
    </lineage>
</organism>
<dbReference type="Gene3D" id="3.30.470.30">
    <property type="entry name" value="DNA ligase/mRNA capping enzyme"/>
    <property type="match status" value="1"/>
</dbReference>
<dbReference type="PROSITE" id="PS00333">
    <property type="entry name" value="DNA_LIGASE_A2"/>
    <property type="match status" value="1"/>
</dbReference>
<evidence type="ECO:0000259" key="7">
    <source>
        <dbReference type="PROSITE" id="PS50160"/>
    </source>
</evidence>
<dbReference type="PANTHER" id="PTHR47810:SF1">
    <property type="entry name" value="DNA LIGASE B"/>
    <property type="match status" value="1"/>
</dbReference>
<dbReference type="GO" id="GO:0006281">
    <property type="term" value="P:DNA repair"/>
    <property type="evidence" value="ECO:0007669"/>
    <property type="project" value="UniProtKB-KW"/>
</dbReference>
<accession>M7WM38</accession>
<dbReference type="Pfam" id="PF01068">
    <property type="entry name" value="DNA_ligase_A_M"/>
    <property type="match status" value="1"/>
</dbReference>
<dbReference type="SUPFAM" id="SSF50249">
    <property type="entry name" value="Nucleic acid-binding proteins"/>
    <property type="match status" value="1"/>
</dbReference>
<evidence type="ECO:0000256" key="3">
    <source>
        <dbReference type="ARBA" id="ARBA00022705"/>
    </source>
</evidence>
<dbReference type="InterPro" id="IPR029319">
    <property type="entry name" value="DNA_ligase_OB"/>
</dbReference>
<dbReference type="GO" id="GO:0005524">
    <property type="term" value="F:ATP binding"/>
    <property type="evidence" value="ECO:0007669"/>
    <property type="project" value="InterPro"/>
</dbReference>
<dbReference type="InterPro" id="IPR012310">
    <property type="entry name" value="DNA_ligase_ATP-dep_cent"/>
</dbReference>
<feature type="domain" description="ATP-dependent DNA ligase family profile" evidence="7">
    <location>
        <begin position="332"/>
        <end position="479"/>
    </location>
</feature>
<feature type="compositionally biased region" description="Low complexity" evidence="6">
    <location>
        <begin position="206"/>
        <end position="218"/>
    </location>
</feature>
<keyword evidence="2 8" id="KW-0436">Ligase</keyword>
<dbReference type="CDD" id="cd08041">
    <property type="entry name" value="OBF_kDNA_ligase_like"/>
    <property type="match status" value="1"/>
</dbReference>
<dbReference type="InterPro" id="IPR012340">
    <property type="entry name" value="NA-bd_OB-fold"/>
</dbReference>
<evidence type="ECO:0000256" key="1">
    <source>
        <dbReference type="ARBA" id="ARBA00001968"/>
    </source>
</evidence>
<reference evidence="8 9" key="1">
    <citation type="journal article" date="2012" name="Nat. Commun.">
        <title>A multi-omic map of the lipid-producing yeast Rhodosporidium toruloides.</title>
        <authorList>
            <person name="Zhu Z."/>
            <person name="Zhang S."/>
            <person name="Liu H."/>
            <person name="Shen H."/>
            <person name="Lin X."/>
            <person name="Yang F."/>
            <person name="Zhou Y.J."/>
            <person name="Jin G."/>
            <person name="Ye M."/>
            <person name="Zou H."/>
            <person name="Zou H."/>
            <person name="Zhao Z.K."/>
        </authorList>
    </citation>
    <scope>NUCLEOTIDE SEQUENCE [LARGE SCALE GENOMIC DNA]</scope>
    <source>
        <strain evidence="8 9">NP11</strain>
    </source>
</reference>
<dbReference type="GO" id="GO:0006310">
    <property type="term" value="P:DNA recombination"/>
    <property type="evidence" value="ECO:0007669"/>
    <property type="project" value="InterPro"/>
</dbReference>
<feature type="region of interest" description="Disordered" evidence="6">
    <location>
        <begin position="166"/>
        <end position="241"/>
    </location>
</feature>
<keyword evidence="3" id="KW-0235">DNA replication</keyword>
<dbReference type="SUPFAM" id="SSF56091">
    <property type="entry name" value="DNA ligase/mRNA capping enzyme, catalytic domain"/>
    <property type="match status" value="1"/>
</dbReference>
<evidence type="ECO:0000256" key="2">
    <source>
        <dbReference type="ARBA" id="ARBA00022598"/>
    </source>
</evidence>
<dbReference type="GeneID" id="27365645"/>
<gene>
    <name evidence="8" type="ORF">RHTO_01632</name>
</gene>
<dbReference type="AlphaFoldDB" id="M7WM38"/>
<name>M7WM38_RHOT1</name>
<sequence length="545" mass="60058">MAALTSSRSLVRHALPRLHPRVLPARPHVPPALLARPLHHPFPSAPLSSTARLASQEDADSYPDQSEMFDEALALHQLVHAKAITDKTPLVLGGAEHMDLPEPRTKLELKEEMEIGSESSGRSYKVAQFAPNAYSCTCLSWTMSRGRAVDVRSCKHLREILGDEHEDARCGPGVGVSKGTRSRKKAVNLDEAESSAPSTSKKKTTKASTSKKAAASAKKASENEGEEAVPATKKAKREREGGREVLLAKSFDLETKKQDPTGWWISEKLDGVRAFWDGKALWSRVGYQFAAPDDFLAKLPKEHELDGELFLGRNRFDETSGLVRRLSGVDWSQIRFMVFDIPSRGDEPFEKRQEFLLSLFPPADPSTFSASSAAAVNPTADETSASEVVEKVGDGIVRVLVQEKCEGWEHLMKRLEEVKNVGGEGLMLRKPGSKYEPKRSSTLLKVKTFYDAEALVVDHEPGKGKYEGMLGSLVCVMEDRKTQFKVGSGLNDDRRVNPPPIGSIITYRFQELTQQNVPRFPTFVGERFDVAGPKDAVIAPTTNGN</sequence>
<dbReference type="GO" id="GO:0006260">
    <property type="term" value="P:DNA replication"/>
    <property type="evidence" value="ECO:0007669"/>
    <property type="project" value="UniProtKB-KW"/>
</dbReference>
<keyword evidence="9" id="KW-1185">Reference proteome</keyword>